<reference evidence="1" key="1">
    <citation type="submission" date="2020-11" db="EMBL/GenBank/DDBJ databases">
        <authorList>
            <consortium name="DOE Joint Genome Institute"/>
            <person name="Ahrendt S."/>
            <person name="Riley R."/>
            <person name="Andreopoulos W."/>
            <person name="LaButti K."/>
            <person name="Pangilinan J."/>
            <person name="Ruiz-duenas F.J."/>
            <person name="Barrasa J.M."/>
            <person name="Sanchez-Garcia M."/>
            <person name="Camarero S."/>
            <person name="Miyauchi S."/>
            <person name="Serrano A."/>
            <person name="Linde D."/>
            <person name="Babiker R."/>
            <person name="Drula E."/>
            <person name="Ayuso-Fernandez I."/>
            <person name="Pacheco R."/>
            <person name="Padilla G."/>
            <person name="Ferreira P."/>
            <person name="Barriuso J."/>
            <person name="Kellner H."/>
            <person name="Castanera R."/>
            <person name="Alfaro M."/>
            <person name="Ramirez L."/>
            <person name="Pisabarro A.G."/>
            <person name="Kuo A."/>
            <person name="Tritt A."/>
            <person name="Lipzen A."/>
            <person name="He G."/>
            <person name="Yan M."/>
            <person name="Ng V."/>
            <person name="Cullen D."/>
            <person name="Martin F."/>
            <person name="Rosso M.-N."/>
            <person name="Henrissat B."/>
            <person name="Hibbett D."/>
            <person name="Martinez A.T."/>
            <person name="Grigoriev I.V."/>
        </authorList>
    </citation>
    <scope>NUCLEOTIDE SEQUENCE</scope>
    <source>
        <strain evidence="1">AH 44721</strain>
    </source>
</reference>
<dbReference type="AlphaFoldDB" id="A0A9P5P3P7"/>
<organism evidence="1 2">
    <name type="scientific">Gymnopilus junonius</name>
    <name type="common">Spectacular rustgill mushroom</name>
    <name type="synonym">Gymnopilus spectabilis subsp. junonius</name>
    <dbReference type="NCBI Taxonomy" id="109634"/>
    <lineage>
        <taxon>Eukaryota</taxon>
        <taxon>Fungi</taxon>
        <taxon>Dikarya</taxon>
        <taxon>Basidiomycota</taxon>
        <taxon>Agaricomycotina</taxon>
        <taxon>Agaricomycetes</taxon>
        <taxon>Agaricomycetidae</taxon>
        <taxon>Agaricales</taxon>
        <taxon>Agaricineae</taxon>
        <taxon>Hymenogastraceae</taxon>
        <taxon>Gymnopilus</taxon>
    </lineage>
</organism>
<dbReference type="EMBL" id="JADNYJ010000001">
    <property type="protein sequence ID" value="KAF8914361.1"/>
    <property type="molecule type" value="Genomic_DNA"/>
</dbReference>
<dbReference type="Proteomes" id="UP000724874">
    <property type="component" value="Unassembled WGS sequence"/>
</dbReference>
<keyword evidence="2" id="KW-1185">Reference proteome</keyword>
<proteinExistence type="predicted"/>
<comment type="caution">
    <text evidence="1">The sequence shown here is derived from an EMBL/GenBank/DDBJ whole genome shotgun (WGS) entry which is preliminary data.</text>
</comment>
<evidence type="ECO:0000313" key="1">
    <source>
        <dbReference type="EMBL" id="KAF8914361.1"/>
    </source>
</evidence>
<name>A0A9P5P3P7_GYMJU</name>
<protein>
    <submittedName>
        <fullName evidence="1">Uncharacterized protein</fullName>
    </submittedName>
</protein>
<gene>
    <name evidence="1" type="ORF">CPB84DRAFT_84361</name>
</gene>
<sequence length="109" mass="12846">MLFFEFDVDFFPLFSFLLSIASLSTLRHSFPFHYIPRFSYQHRCAYHIIPYYNQHHDPSVCLPFFYPSSIHQDVFKVLPRSFFSISSIHSLSSLYGSGQILFDLIACHL</sequence>
<accession>A0A9P5P3P7</accession>
<evidence type="ECO:0000313" key="2">
    <source>
        <dbReference type="Proteomes" id="UP000724874"/>
    </source>
</evidence>